<evidence type="ECO:0000256" key="5">
    <source>
        <dbReference type="ARBA" id="ARBA00023163"/>
    </source>
</evidence>
<evidence type="ECO:0000256" key="7">
    <source>
        <dbReference type="SAM" id="MobiDB-lite"/>
    </source>
</evidence>
<dbReference type="GO" id="GO:0008270">
    <property type="term" value="F:zinc ion binding"/>
    <property type="evidence" value="ECO:0007669"/>
    <property type="project" value="UniProtKB-KW"/>
</dbReference>
<evidence type="ECO:0000256" key="2">
    <source>
        <dbReference type="ARBA" id="ARBA00022771"/>
    </source>
</evidence>
<comment type="caution">
    <text evidence="9">The sequence shown here is derived from an EMBL/GenBank/DDBJ whole genome shotgun (WGS) entry which is preliminary data.</text>
</comment>
<keyword evidence="1" id="KW-0479">Metal-binding</keyword>
<reference evidence="9 10" key="1">
    <citation type="submission" date="2024-11" db="EMBL/GenBank/DDBJ databases">
        <title>A near-complete genome assembly of Cinchona calisaya.</title>
        <authorList>
            <person name="Lian D.C."/>
            <person name="Zhao X.W."/>
            <person name="Wei L."/>
        </authorList>
    </citation>
    <scope>NUCLEOTIDE SEQUENCE [LARGE SCALE GENOMIC DNA]</scope>
    <source>
        <tissue evidence="9">Nenye</tissue>
    </source>
</reference>
<dbReference type="PROSITE" id="PS50808">
    <property type="entry name" value="ZF_BED"/>
    <property type="match status" value="1"/>
</dbReference>
<protein>
    <recommendedName>
        <fullName evidence="8">BED-type domain-containing protein</fullName>
    </recommendedName>
</protein>
<evidence type="ECO:0000256" key="4">
    <source>
        <dbReference type="ARBA" id="ARBA00023015"/>
    </source>
</evidence>
<dbReference type="Pfam" id="PF02892">
    <property type="entry name" value="zf-BED"/>
    <property type="match status" value="1"/>
</dbReference>
<dbReference type="SMART" id="SM00614">
    <property type="entry name" value="ZnF_BED"/>
    <property type="match status" value="1"/>
</dbReference>
<dbReference type="InterPro" id="IPR056706">
    <property type="entry name" value="DUF7804"/>
</dbReference>
<name>A0ABD2Y8X2_9GENT</name>
<feature type="region of interest" description="Disordered" evidence="7">
    <location>
        <begin position="259"/>
        <end position="284"/>
    </location>
</feature>
<sequence length="455" mass="50657">MASLCVKSLVQNLEELPSYGTTSQSLRPKKKTISFVNYSHQLCQARCLRVQAAVVNKNNNNCDPRIPKTGSGSSSSLFDIRDHGSASNGVYSKKKRIVDKAEDVSGLKLHQWVKDSVVEIVNNLDEAPFLVHIYPDGEEASASTGKTRLVSEKAAAENWPVIKGRWGGESPTPSGIILVEEMNSSEEAGLDGENLGSTNSDNKSCSSSTKLWGILIQGKGLSCPACYILKTSRVSRMLKFQGWADITLKSILEPVRDSASSSTFDKDDSQKVAKQSPKKKKRKRSDVWNHFTELEVGTNGVKRCECKYCGKQYNCESANGTGNMKRHLARCVRINTKNIAQALIDAKDGSLRNPKISQEKFREILSFAIIKHDLPFSFVEYEEIRDVFKYLNPNVKNITRHTAKIDILKLHGIETQKVKVMLNEYPGRICLTSDLWTSIAINGYMSLTAHFVDKE</sequence>
<evidence type="ECO:0000256" key="1">
    <source>
        <dbReference type="ARBA" id="ARBA00022723"/>
    </source>
</evidence>
<evidence type="ECO:0000313" key="10">
    <source>
        <dbReference type="Proteomes" id="UP001630127"/>
    </source>
</evidence>
<feature type="domain" description="BED-type" evidence="8">
    <location>
        <begin position="282"/>
        <end position="342"/>
    </location>
</feature>
<dbReference type="EMBL" id="JBJUIK010000014">
    <property type="protein sequence ID" value="KAL3503923.1"/>
    <property type="molecule type" value="Genomic_DNA"/>
</dbReference>
<accession>A0ABD2Y8X2</accession>
<dbReference type="Proteomes" id="UP001630127">
    <property type="component" value="Unassembled WGS sequence"/>
</dbReference>
<dbReference type="Pfam" id="PF25089">
    <property type="entry name" value="DUF7804"/>
    <property type="match status" value="1"/>
</dbReference>
<dbReference type="AlphaFoldDB" id="A0ABD2Y8X2"/>
<proteinExistence type="predicted"/>
<evidence type="ECO:0000256" key="3">
    <source>
        <dbReference type="ARBA" id="ARBA00022833"/>
    </source>
</evidence>
<dbReference type="InterPro" id="IPR003656">
    <property type="entry name" value="Znf_BED"/>
</dbReference>
<gene>
    <name evidence="9" type="ORF">ACH5RR_033764</name>
</gene>
<keyword evidence="2 6" id="KW-0863">Zinc-finger</keyword>
<keyword evidence="10" id="KW-1185">Reference proteome</keyword>
<dbReference type="InterPro" id="IPR036236">
    <property type="entry name" value="Znf_C2H2_sf"/>
</dbReference>
<evidence type="ECO:0000259" key="8">
    <source>
        <dbReference type="PROSITE" id="PS50808"/>
    </source>
</evidence>
<evidence type="ECO:0000256" key="6">
    <source>
        <dbReference type="PROSITE-ProRule" id="PRU00027"/>
    </source>
</evidence>
<evidence type="ECO:0000313" key="9">
    <source>
        <dbReference type="EMBL" id="KAL3503923.1"/>
    </source>
</evidence>
<dbReference type="PANTHER" id="PTHR46481">
    <property type="entry name" value="ZINC FINGER BED DOMAIN-CONTAINING PROTEIN 4"/>
    <property type="match status" value="1"/>
</dbReference>
<keyword evidence="4" id="KW-0805">Transcription regulation</keyword>
<dbReference type="InterPro" id="IPR052035">
    <property type="entry name" value="ZnF_BED_domain_contain"/>
</dbReference>
<keyword evidence="3" id="KW-0862">Zinc</keyword>
<dbReference type="SUPFAM" id="SSF57667">
    <property type="entry name" value="beta-beta-alpha zinc fingers"/>
    <property type="match status" value="1"/>
</dbReference>
<organism evidence="9 10">
    <name type="scientific">Cinchona calisaya</name>
    <dbReference type="NCBI Taxonomy" id="153742"/>
    <lineage>
        <taxon>Eukaryota</taxon>
        <taxon>Viridiplantae</taxon>
        <taxon>Streptophyta</taxon>
        <taxon>Embryophyta</taxon>
        <taxon>Tracheophyta</taxon>
        <taxon>Spermatophyta</taxon>
        <taxon>Magnoliopsida</taxon>
        <taxon>eudicotyledons</taxon>
        <taxon>Gunneridae</taxon>
        <taxon>Pentapetalae</taxon>
        <taxon>asterids</taxon>
        <taxon>lamiids</taxon>
        <taxon>Gentianales</taxon>
        <taxon>Rubiaceae</taxon>
        <taxon>Cinchonoideae</taxon>
        <taxon>Cinchoneae</taxon>
        <taxon>Cinchona</taxon>
    </lineage>
</organism>
<dbReference type="PANTHER" id="PTHR46481:SF6">
    <property type="entry name" value="ZINC FINGER BED DOMAIN-CONTAINING PROTEIN RICESLEEPER 2-LIKE"/>
    <property type="match status" value="1"/>
</dbReference>
<keyword evidence="5" id="KW-0804">Transcription</keyword>